<evidence type="ECO:0000313" key="1">
    <source>
        <dbReference type="EMBL" id="GAA0173573.1"/>
    </source>
</evidence>
<dbReference type="GO" id="GO:0003676">
    <property type="term" value="F:nucleic acid binding"/>
    <property type="evidence" value="ECO:0007669"/>
    <property type="project" value="InterPro"/>
</dbReference>
<reference evidence="1 2" key="1">
    <citation type="submission" date="2024-01" db="EMBL/GenBank/DDBJ databases">
        <title>The complete chloroplast genome sequence of Lithospermum erythrorhizon: insights into the phylogenetic relationship among Boraginaceae species and the maternal lineages of purple gromwells.</title>
        <authorList>
            <person name="Okada T."/>
            <person name="Watanabe K."/>
        </authorList>
    </citation>
    <scope>NUCLEOTIDE SEQUENCE [LARGE SCALE GENOMIC DNA]</scope>
</reference>
<dbReference type="InterPro" id="IPR036397">
    <property type="entry name" value="RNaseH_sf"/>
</dbReference>
<dbReference type="Gene3D" id="3.30.420.10">
    <property type="entry name" value="Ribonuclease H-like superfamily/Ribonuclease H"/>
    <property type="match status" value="1"/>
</dbReference>
<evidence type="ECO:0000313" key="2">
    <source>
        <dbReference type="Proteomes" id="UP001454036"/>
    </source>
</evidence>
<dbReference type="EMBL" id="BAABME010008666">
    <property type="protein sequence ID" value="GAA0173573.1"/>
    <property type="molecule type" value="Genomic_DNA"/>
</dbReference>
<gene>
    <name evidence="1" type="ORF">LIER_27161</name>
</gene>
<organism evidence="1 2">
    <name type="scientific">Lithospermum erythrorhizon</name>
    <name type="common">Purple gromwell</name>
    <name type="synonym">Lithospermum officinale var. erythrorhizon</name>
    <dbReference type="NCBI Taxonomy" id="34254"/>
    <lineage>
        <taxon>Eukaryota</taxon>
        <taxon>Viridiplantae</taxon>
        <taxon>Streptophyta</taxon>
        <taxon>Embryophyta</taxon>
        <taxon>Tracheophyta</taxon>
        <taxon>Spermatophyta</taxon>
        <taxon>Magnoliopsida</taxon>
        <taxon>eudicotyledons</taxon>
        <taxon>Gunneridae</taxon>
        <taxon>Pentapetalae</taxon>
        <taxon>asterids</taxon>
        <taxon>lamiids</taxon>
        <taxon>Boraginales</taxon>
        <taxon>Boraginaceae</taxon>
        <taxon>Boraginoideae</taxon>
        <taxon>Lithospermeae</taxon>
        <taxon>Lithospermum</taxon>
    </lineage>
</organism>
<evidence type="ECO:0008006" key="3">
    <source>
        <dbReference type="Google" id="ProtNLM"/>
    </source>
</evidence>
<proteinExistence type="predicted"/>
<dbReference type="PANTHER" id="PTHR47169:SF2">
    <property type="entry name" value="OS01G0541250 PROTEIN"/>
    <property type="match status" value="1"/>
</dbReference>
<keyword evidence="2" id="KW-1185">Reference proteome</keyword>
<dbReference type="Proteomes" id="UP001454036">
    <property type="component" value="Unassembled WGS sequence"/>
</dbReference>
<sequence>MYDRVLDHCLTCGNVLFDGRIGIFPFIVTEPAKKNNKNRAAGTLMTKPLLSITQDVIRSYLIEKVIPAIKGKWSDCSRTSTIYMQQDTTRPHIDPLDAKFLEAAQGNGFDIRLTCQPPNNPNLNVLDLENFRAIQSLQYRQAPRTIDELVEAINKSFEELSPSSLNRVFLTFQECMIEIMKCKGGNNYKIPYM</sequence>
<protein>
    <recommendedName>
        <fullName evidence="3">Transposase</fullName>
    </recommendedName>
</protein>
<accession>A0AAV3RC80</accession>
<dbReference type="PANTHER" id="PTHR47169">
    <property type="entry name" value="OS01G0541250 PROTEIN"/>
    <property type="match status" value="1"/>
</dbReference>
<name>A0AAV3RC80_LITER</name>
<comment type="caution">
    <text evidence="1">The sequence shown here is derived from an EMBL/GenBank/DDBJ whole genome shotgun (WGS) entry which is preliminary data.</text>
</comment>
<dbReference type="AlphaFoldDB" id="A0AAV3RC80"/>